<sequence>MKMISPTLINPTVVRNRLYNQRSNAHPSTKSEAGSSEADAPFLPSLIRRSFPSLFSCHLAPLFSQIHPLTRSIDMSPAEETMDEIPPTYRFRPTQRELVEFYLLPRARRQDPFPGVIIEDDTAGSSLPWDLFERHGLGTEDEAYFFVRASDATKKRGARQDRGCDGGVGSWKMQNSREKGLRVGGEKISCRKSNLNLHMGKGKNGGSVGWVMHEYTIAAPPCPSPVKICHIAFTGHGRKRERVPGAQEDCQTGQALPQVDAAAAGGGCSGGMPDDRDSGALVHASADEEGSQPVLTKDNIFSQNPVLGGSEFLGFPSTASANAEQYHYQELEQEVPSNLWSSTWLESNNVVPHISDHVVQQLNRVQEDYQTGQASQIDATAAAGGCSGAMLDCDSGTVVNVSADEECSQPVLNEDIFSLSPLLDSSEFLGSPSPSSANADQYQELEQVVPSTEEEQAMVPQLMVEQSVSSLEEQQYAGDLEFWSSTGVDLQTSNLGGNLWSPIGVDVQGSNGFAEQDILRLAVVESDSLVPHIGDMAGHQDPNQLDDFWSSSWAHGQSNCAMPDMAAGAAAANCHWGGYCITC</sequence>
<evidence type="ECO:0000256" key="3">
    <source>
        <dbReference type="ARBA" id="ARBA00023163"/>
    </source>
</evidence>
<reference evidence="7" key="1">
    <citation type="submission" date="2020-07" db="EMBL/GenBank/DDBJ databases">
        <title>Genome sequence and genetic diversity analysis of an under-domesticated orphan crop, white fonio (Digitaria exilis).</title>
        <authorList>
            <person name="Bennetzen J.L."/>
            <person name="Chen S."/>
            <person name="Ma X."/>
            <person name="Wang X."/>
            <person name="Yssel A.E.J."/>
            <person name="Chaluvadi S.R."/>
            <person name="Johnson M."/>
            <person name="Gangashetty P."/>
            <person name="Hamidou F."/>
            <person name="Sanogo M.D."/>
            <person name="Zwaenepoel A."/>
            <person name="Wallace J."/>
            <person name="Van De Peer Y."/>
            <person name="Van Deynze A."/>
        </authorList>
    </citation>
    <scope>NUCLEOTIDE SEQUENCE</scope>
    <source>
        <tissue evidence="7">Leaves</tissue>
    </source>
</reference>
<evidence type="ECO:0000313" key="7">
    <source>
        <dbReference type="EMBL" id="KAF8656171.1"/>
    </source>
</evidence>
<feature type="region of interest" description="Disordered" evidence="5">
    <location>
        <begin position="261"/>
        <end position="298"/>
    </location>
</feature>
<dbReference type="EMBL" id="JACEFO010002564">
    <property type="protein sequence ID" value="KAF8656171.1"/>
    <property type="molecule type" value="Genomic_DNA"/>
</dbReference>
<organism evidence="7 8">
    <name type="scientific">Digitaria exilis</name>
    <dbReference type="NCBI Taxonomy" id="1010633"/>
    <lineage>
        <taxon>Eukaryota</taxon>
        <taxon>Viridiplantae</taxon>
        <taxon>Streptophyta</taxon>
        <taxon>Embryophyta</taxon>
        <taxon>Tracheophyta</taxon>
        <taxon>Spermatophyta</taxon>
        <taxon>Magnoliopsida</taxon>
        <taxon>Liliopsida</taxon>
        <taxon>Poales</taxon>
        <taxon>Poaceae</taxon>
        <taxon>PACMAD clade</taxon>
        <taxon>Panicoideae</taxon>
        <taxon>Panicodae</taxon>
        <taxon>Paniceae</taxon>
        <taxon>Anthephorinae</taxon>
        <taxon>Digitaria</taxon>
    </lineage>
</organism>
<dbReference type="InterPro" id="IPR036093">
    <property type="entry name" value="NAC_dom_sf"/>
</dbReference>
<keyword evidence="2" id="KW-0238">DNA-binding</keyword>
<comment type="caution">
    <text evidence="7">The sequence shown here is derived from an EMBL/GenBank/DDBJ whole genome shotgun (WGS) entry which is preliminary data.</text>
</comment>
<keyword evidence="3" id="KW-0804">Transcription</keyword>
<evidence type="ECO:0000259" key="6">
    <source>
        <dbReference type="PROSITE" id="PS51005"/>
    </source>
</evidence>
<dbReference type="GO" id="GO:0003677">
    <property type="term" value="F:DNA binding"/>
    <property type="evidence" value="ECO:0007669"/>
    <property type="project" value="UniProtKB-KW"/>
</dbReference>
<evidence type="ECO:0000256" key="5">
    <source>
        <dbReference type="SAM" id="MobiDB-lite"/>
    </source>
</evidence>
<dbReference type="Pfam" id="PF02365">
    <property type="entry name" value="NAM"/>
    <property type="match status" value="1"/>
</dbReference>
<dbReference type="OrthoDB" id="655572at2759"/>
<dbReference type="Proteomes" id="UP000636709">
    <property type="component" value="Unassembled WGS sequence"/>
</dbReference>
<dbReference type="InterPro" id="IPR003441">
    <property type="entry name" value="NAC-dom"/>
</dbReference>
<dbReference type="Gene3D" id="2.170.150.80">
    <property type="entry name" value="NAC domain"/>
    <property type="match status" value="1"/>
</dbReference>
<evidence type="ECO:0000256" key="2">
    <source>
        <dbReference type="ARBA" id="ARBA00023125"/>
    </source>
</evidence>
<keyword evidence="1" id="KW-0805">Transcription regulation</keyword>
<dbReference type="PANTHER" id="PTHR31719">
    <property type="entry name" value="NAC TRANSCRIPTION FACTOR 56"/>
    <property type="match status" value="1"/>
</dbReference>
<dbReference type="PANTHER" id="PTHR31719:SF116">
    <property type="entry name" value="NAC DOMAIN-CONTAINING PROTEIN"/>
    <property type="match status" value="1"/>
</dbReference>
<protein>
    <recommendedName>
        <fullName evidence="6">NAC domain-containing protein</fullName>
    </recommendedName>
</protein>
<evidence type="ECO:0000256" key="4">
    <source>
        <dbReference type="ARBA" id="ARBA00023242"/>
    </source>
</evidence>
<name>A0A835E1B0_9POAL</name>
<dbReference type="SUPFAM" id="SSF101941">
    <property type="entry name" value="NAC domain"/>
    <property type="match status" value="1"/>
</dbReference>
<dbReference type="PROSITE" id="PS51005">
    <property type="entry name" value="NAC"/>
    <property type="match status" value="1"/>
</dbReference>
<evidence type="ECO:0000313" key="8">
    <source>
        <dbReference type="Proteomes" id="UP000636709"/>
    </source>
</evidence>
<dbReference type="AlphaFoldDB" id="A0A835E1B0"/>
<gene>
    <name evidence="7" type="ORF">HU200_060783</name>
</gene>
<accession>A0A835E1B0</accession>
<evidence type="ECO:0000256" key="1">
    <source>
        <dbReference type="ARBA" id="ARBA00023015"/>
    </source>
</evidence>
<proteinExistence type="predicted"/>
<keyword evidence="4" id="KW-0539">Nucleus</keyword>
<keyword evidence="8" id="KW-1185">Reference proteome</keyword>
<feature type="domain" description="NAC" evidence="6">
    <location>
        <begin position="85"/>
        <end position="234"/>
    </location>
</feature>
<dbReference type="GO" id="GO:0006355">
    <property type="term" value="P:regulation of DNA-templated transcription"/>
    <property type="evidence" value="ECO:0007669"/>
    <property type="project" value="InterPro"/>
</dbReference>